<evidence type="ECO:0000256" key="4">
    <source>
        <dbReference type="SAM" id="MobiDB-lite"/>
    </source>
</evidence>
<protein>
    <submittedName>
        <fullName evidence="6">Putative mediator of RNA polymerase II transcription subunit 26c</fullName>
    </submittedName>
</protein>
<proteinExistence type="predicted"/>
<dbReference type="EMBL" id="KZ503184">
    <property type="protein sequence ID" value="PKU67559.1"/>
    <property type="molecule type" value="Genomic_DNA"/>
</dbReference>
<accession>A0A2I0VVY2</accession>
<feature type="compositionally biased region" description="Low complexity" evidence="4">
    <location>
        <begin position="609"/>
        <end position="620"/>
    </location>
</feature>
<dbReference type="PROSITE" id="PS51319">
    <property type="entry name" value="TFIIS_N"/>
    <property type="match status" value="1"/>
</dbReference>
<dbReference type="OrthoDB" id="1917005at2759"/>
<feature type="compositionally biased region" description="Polar residues" evidence="4">
    <location>
        <begin position="17"/>
        <end position="42"/>
    </location>
</feature>
<evidence type="ECO:0000313" key="7">
    <source>
        <dbReference type="Proteomes" id="UP000233837"/>
    </source>
</evidence>
<feature type="domain" description="TFIIS N-terminal" evidence="5">
    <location>
        <begin position="145"/>
        <end position="231"/>
    </location>
</feature>
<dbReference type="GO" id="GO:0005634">
    <property type="term" value="C:nucleus"/>
    <property type="evidence" value="ECO:0007669"/>
    <property type="project" value="UniProtKB-SubCell"/>
</dbReference>
<reference evidence="6 7" key="2">
    <citation type="journal article" date="2017" name="Nature">
        <title>The Apostasia genome and the evolution of orchids.</title>
        <authorList>
            <person name="Zhang G.Q."/>
            <person name="Liu K.W."/>
            <person name="Li Z."/>
            <person name="Lohaus R."/>
            <person name="Hsiao Y.Y."/>
            <person name="Niu S.C."/>
            <person name="Wang J.Y."/>
            <person name="Lin Y.C."/>
            <person name="Xu Q."/>
            <person name="Chen L.J."/>
            <person name="Yoshida K."/>
            <person name="Fujiwara S."/>
            <person name="Wang Z.W."/>
            <person name="Zhang Y.Q."/>
            <person name="Mitsuda N."/>
            <person name="Wang M."/>
            <person name="Liu G.H."/>
            <person name="Pecoraro L."/>
            <person name="Huang H.X."/>
            <person name="Xiao X.J."/>
            <person name="Lin M."/>
            <person name="Wu X.Y."/>
            <person name="Wu W.L."/>
            <person name="Chen Y.Y."/>
            <person name="Chang S.B."/>
            <person name="Sakamoto S."/>
            <person name="Ohme-Takagi M."/>
            <person name="Yagi M."/>
            <person name="Zeng S.J."/>
            <person name="Shen C.Y."/>
            <person name="Yeh C.M."/>
            <person name="Luo Y.B."/>
            <person name="Tsai W.C."/>
            <person name="Van de Peer Y."/>
            <person name="Liu Z.J."/>
        </authorList>
    </citation>
    <scope>NUCLEOTIDE SEQUENCE [LARGE SCALE GENOMIC DNA]</scope>
    <source>
        <tissue evidence="6">The whole plant</tissue>
    </source>
</reference>
<dbReference type="Proteomes" id="UP000233837">
    <property type="component" value="Unassembled WGS sequence"/>
</dbReference>
<feature type="region of interest" description="Disordered" evidence="4">
    <location>
        <begin position="839"/>
        <end position="863"/>
    </location>
</feature>
<keyword evidence="2 3" id="KW-0539">Nucleus</keyword>
<feature type="compositionally biased region" description="Basic and acidic residues" evidence="4">
    <location>
        <begin position="48"/>
        <end position="67"/>
    </location>
</feature>
<dbReference type="PANTHER" id="PTHR46548">
    <property type="entry name" value="BAH AND TFIIS DOMAIN-CONTAINING PROTEIN-RELATED"/>
    <property type="match status" value="1"/>
</dbReference>
<feature type="region of interest" description="Disordered" evidence="4">
    <location>
        <begin position="1"/>
        <end position="70"/>
    </location>
</feature>
<feature type="region of interest" description="Disordered" evidence="4">
    <location>
        <begin position="425"/>
        <end position="473"/>
    </location>
</feature>
<dbReference type="InterPro" id="IPR035441">
    <property type="entry name" value="TFIIS/LEDGF_dom_sf"/>
</dbReference>
<keyword evidence="7" id="KW-1185">Reference proteome</keyword>
<feature type="compositionally biased region" description="Low complexity" evidence="4">
    <location>
        <begin position="331"/>
        <end position="345"/>
    </location>
</feature>
<dbReference type="Gene3D" id="1.20.930.10">
    <property type="entry name" value="Conserved domain common to transcription factors TFIIS, elongin A, CRSP70"/>
    <property type="match status" value="1"/>
</dbReference>
<feature type="region of interest" description="Disordered" evidence="4">
    <location>
        <begin position="325"/>
        <end position="400"/>
    </location>
</feature>
<reference evidence="6 7" key="1">
    <citation type="journal article" date="2016" name="Sci. Rep.">
        <title>The Dendrobium catenatum Lindl. genome sequence provides insights into polysaccharide synthase, floral development and adaptive evolution.</title>
        <authorList>
            <person name="Zhang G.Q."/>
            <person name="Xu Q."/>
            <person name="Bian C."/>
            <person name="Tsai W.C."/>
            <person name="Yeh C.M."/>
            <person name="Liu K.W."/>
            <person name="Yoshida K."/>
            <person name="Zhang L.S."/>
            <person name="Chang S.B."/>
            <person name="Chen F."/>
            <person name="Shi Y."/>
            <person name="Su Y.Y."/>
            <person name="Zhang Y.Q."/>
            <person name="Chen L.J."/>
            <person name="Yin Y."/>
            <person name="Lin M."/>
            <person name="Huang H."/>
            <person name="Deng H."/>
            <person name="Wang Z.W."/>
            <person name="Zhu S.L."/>
            <person name="Zhao X."/>
            <person name="Deng C."/>
            <person name="Niu S.C."/>
            <person name="Huang J."/>
            <person name="Wang M."/>
            <person name="Liu G.H."/>
            <person name="Yang H.J."/>
            <person name="Xiao X.J."/>
            <person name="Hsiao Y.Y."/>
            <person name="Wu W.L."/>
            <person name="Chen Y.Y."/>
            <person name="Mitsuda N."/>
            <person name="Ohme-Takagi M."/>
            <person name="Luo Y.B."/>
            <person name="Van de Peer Y."/>
            <person name="Liu Z.J."/>
        </authorList>
    </citation>
    <scope>NUCLEOTIDE SEQUENCE [LARGE SCALE GENOMIC DNA]</scope>
    <source>
        <tissue evidence="6">The whole plant</tissue>
    </source>
</reference>
<comment type="subcellular location">
    <subcellularLocation>
        <location evidence="1 3">Nucleus</location>
    </subcellularLocation>
</comment>
<dbReference type="SMART" id="SM00509">
    <property type="entry name" value="TFS2N"/>
    <property type="match status" value="1"/>
</dbReference>
<organism evidence="6 7">
    <name type="scientific">Dendrobium catenatum</name>
    <dbReference type="NCBI Taxonomy" id="906689"/>
    <lineage>
        <taxon>Eukaryota</taxon>
        <taxon>Viridiplantae</taxon>
        <taxon>Streptophyta</taxon>
        <taxon>Embryophyta</taxon>
        <taxon>Tracheophyta</taxon>
        <taxon>Spermatophyta</taxon>
        <taxon>Magnoliopsida</taxon>
        <taxon>Liliopsida</taxon>
        <taxon>Asparagales</taxon>
        <taxon>Orchidaceae</taxon>
        <taxon>Epidendroideae</taxon>
        <taxon>Malaxideae</taxon>
        <taxon>Dendrobiinae</taxon>
        <taxon>Dendrobium</taxon>
    </lineage>
</organism>
<dbReference type="CDD" id="cd00183">
    <property type="entry name" value="TFIIS_I"/>
    <property type="match status" value="1"/>
</dbReference>
<sequence>MHEAVQSGGHSPKHLNVPSSNQQLKSGSDNLQNSGTSFSSQVKGKRRDRGDQVTELVKRERTSKIDDGNSTGCKVDNNMIKYELSKFSEKGALRCTDGVEKLFQLMQVYNSKKIDLTGRVLLADVIAATDTIDCLNKFMQIGGVTVLDEWLQEAHKGKTVDGYSPKENDKTVEELLLALLRALDKLPVNLHALQACNIGKSVNHLRSHKNLEIQKRARSLVDTWKKRVDAEMKLSDAKPAGSSQTVTWQIKPGFSEVSHAGNLRNGSGELSMKGSYGKSVPTDSAKSTTVIVGSGKVQSSSFAPVANISKDSFSKDAVSDLPQMLAEEKSCSSSQSQNNSQSCSSDHGKTVVSSLKEDARSSTAGSVSKNFSGSSRNRRSSNGFISSNISVGQKESNSGKSGLLIRNTISEKVSQAGLYCDRAADVSPSEHGSCDRVIVKHPNPGRSPARSTSGGSLEDLSAGSRTSSPGVLDKREHVDLKVIVRNDTGRAHIVAEVNAESWQSNNVKEGLVGCDEGDRLSMIVPDEEQRNEAEKVMEIPRTKCSLSGNEKFTSGSELKRGGSFSSMNALIESCAKYSEATTPLLGDDIGMNLLASAAAGEMPKHNVVSPASSAKGSPAAEDPFCSTNEANARFSSGVGSRNLSPSDENTDSERHVNDIVCVFGKDEIQVVAANCRDVKEELSREDASQSKGGRTIGGFVVEGLADCKSVVSSPADHVKASSSCHAETSKFSSDSGSKSLFHGNDCEVSASGKDVEKVVIVESSLCHHFNKDLRVGAILTEQKSHSLVKPETGVVDRRGDGATTSSVAVKAPYLESADLINSQNLDGLGDQCLEQSGRNGSAILPSNHRSHCESASSPGSVDNGAQIAERKAVLEKHNAGTDGHDQRPTMHGEIEACATMSADDAETKKELVASSVEISSFVANSKQDAGAKLYFDLNEGILGDDVNQTEAISTSAPDCSPALRISNFSSYASSPMRSPSPITVAAPAKGFFTPPEILLKNRGDLGWKGSAATSAFRPAEPRKVSEMSFNSPDVHSFDTAGVKQGRSLLEFDLNVPDERALEDMASQKSAQTTGSDSGIISDHAVSSRAAGGLDFDLNRLDEGNEDGKCVASISCHFEVPLLHARPTTTGLPNRDANMLRDFDLNCGPGIDDVGTEPLYRNQISKKSNNIPFFPPNAGLRMNNTEIGSGWFPPFSSYPAVALPPFMNDREKSYPIVAASGAQRILGPITGAGTFGSDMYRGPVLSSSQTMAYSPAAPTCSYAGFPFGASFPPASSFTAGATNYVDSSSGGCSYFPHIPSLVKATGGVSFPRPYMISYPEGSASIGSDGRKWARQSLDLNAGPGYAVDVKDDRLPSSRQLHATGSQNFMDEQASLRLVAGCVSKQKEINGGLEPERFTFKHQSWQ</sequence>
<name>A0A2I0VVY2_9ASPA</name>
<dbReference type="InterPro" id="IPR017923">
    <property type="entry name" value="TFIIS_N"/>
</dbReference>
<feature type="compositionally biased region" description="Polar residues" evidence="4">
    <location>
        <begin position="391"/>
        <end position="400"/>
    </location>
</feature>
<feature type="compositionally biased region" description="Low complexity" evidence="4">
    <location>
        <begin position="370"/>
        <end position="390"/>
    </location>
</feature>
<dbReference type="InterPro" id="IPR003617">
    <property type="entry name" value="TFIIS/CRSP70_N_sub"/>
</dbReference>
<evidence type="ECO:0000256" key="2">
    <source>
        <dbReference type="ARBA" id="ARBA00023242"/>
    </source>
</evidence>
<evidence type="ECO:0000256" key="1">
    <source>
        <dbReference type="ARBA" id="ARBA00004123"/>
    </source>
</evidence>
<evidence type="ECO:0000313" key="6">
    <source>
        <dbReference type="EMBL" id="PKU67559.1"/>
    </source>
</evidence>
<feature type="region of interest" description="Disordered" evidence="4">
    <location>
        <begin position="259"/>
        <end position="284"/>
    </location>
</feature>
<evidence type="ECO:0000259" key="5">
    <source>
        <dbReference type="PROSITE" id="PS51319"/>
    </source>
</evidence>
<gene>
    <name evidence="6" type="primary">MED26C</name>
    <name evidence="6" type="ORF">MA16_Dca024886</name>
</gene>
<dbReference type="Pfam" id="PF08711">
    <property type="entry name" value="Med26"/>
    <property type="match status" value="1"/>
</dbReference>
<dbReference type="SUPFAM" id="SSF47676">
    <property type="entry name" value="Conserved domain common to transcription factors TFIIS, elongin A, CRSP70"/>
    <property type="match status" value="1"/>
</dbReference>
<feature type="region of interest" description="Disordered" evidence="4">
    <location>
        <begin position="606"/>
        <end position="626"/>
    </location>
</feature>
<dbReference type="PANTHER" id="PTHR46548:SF1">
    <property type="entry name" value="BAH AND TFIIS DOMAIN-CONTAINING PROTEIN-RELATED"/>
    <property type="match status" value="1"/>
</dbReference>
<evidence type="ECO:0000256" key="3">
    <source>
        <dbReference type="PROSITE-ProRule" id="PRU00649"/>
    </source>
</evidence>